<feature type="compositionally biased region" description="Polar residues" evidence="1">
    <location>
        <begin position="58"/>
        <end position="76"/>
    </location>
</feature>
<comment type="caution">
    <text evidence="3">The sequence shown here is derived from an EMBL/GenBank/DDBJ whole genome shotgun (WGS) entry which is preliminary data.</text>
</comment>
<keyword evidence="2" id="KW-1133">Transmembrane helix</keyword>
<keyword evidence="4" id="KW-1185">Reference proteome</keyword>
<accession>A0A811V1Q5</accession>
<reference evidence="3" key="1">
    <citation type="submission" date="2020-11" db="EMBL/GenBank/DDBJ databases">
        <authorList>
            <person name="Whitehead M."/>
        </authorList>
    </citation>
    <scope>NUCLEOTIDE SEQUENCE</scope>
    <source>
        <strain evidence="3">EGII</strain>
    </source>
</reference>
<dbReference type="AlphaFoldDB" id="A0A811V1Q5"/>
<sequence length="108" mass="11807">MAYLELSVLVFGGGDYSDGALRLQLVLVVGASVIAVKSIATINALRSLQHDTNDRQTHNQPQTQPRKPFQPSSHSTVWRLTRNGRALKSPHFRALAAGCHMIPSCELS</sequence>
<protein>
    <submittedName>
        <fullName evidence="3">(Mediterranean fruit fly) hypothetical protein</fullName>
    </submittedName>
</protein>
<dbReference type="Proteomes" id="UP000606786">
    <property type="component" value="Unassembled WGS sequence"/>
</dbReference>
<feature type="transmembrane region" description="Helical" evidence="2">
    <location>
        <begin position="20"/>
        <end position="40"/>
    </location>
</feature>
<evidence type="ECO:0000256" key="2">
    <source>
        <dbReference type="SAM" id="Phobius"/>
    </source>
</evidence>
<evidence type="ECO:0000313" key="3">
    <source>
        <dbReference type="EMBL" id="CAD7004265.1"/>
    </source>
</evidence>
<keyword evidence="2" id="KW-0472">Membrane</keyword>
<gene>
    <name evidence="3" type="ORF">CCAP1982_LOCUS12685</name>
</gene>
<evidence type="ECO:0000313" key="4">
    <source>
        <dbReference type="Proteomes" id="UP000606786"/>
    </source>
</evidence>
<keyword evidence="2" id="KW-0812">Transmembrane</keyword>
<proteinExistence type="predicted"/>
<evidence type="ECO:0000256" key="1">
    <source>
        <dbReference type="SAM" id="MobiDB-lite"/>
    </source>
</evidence>
<feature type="region of interest" description="Disordered" evidence="1">
    <location>
        <begin position="50"/>
        <end position="76"/>
    </location>
</feature>
<organism evidence="3 4">
    <name type="scientific">Ceratitis capitata</name>
    <name type="common">Mediterranean fruit fly</name>
    <name type="synonym">Tephritis capitata</name>
    <dbReference type="NCBI Taxonomy" id="7213"/>
    <lineage>
        <taxon>Eukaryota</taxon>
        <taxon>Metazoa</taxon>
        <taxon>Ecdysozoa</taxon>
        <taxon>Arthropoda</taxon>
        <taxon>Hexapoda</taxon>
        <taxon>Insecta</taxon>
        <taxon>Pterygota</taxon>
        <taxon>Neoptera</taxon>
        <taxon>Endopterygota</taxon>
        <taxon>Diptera</taxon>
        <taxon>Brachycera</taxon>
        <taxon>Muscomorpha</taxon>
        <taxon>Tephritoidea</taxon>
        <taxon>Tephritidae</taxon>
        <taxon>Ceratitis</taxon>
        <taxon>Ceratitis</taxon>
    </lineage>
</organism>
<dbReference type="EMBL" id="CAJHJT010000034">
    <property type="protein sequence ID" value="CAD7004265.1"/>
    <property type="molecule type" value="Genomic_DNA"/>
</dbReference>
<name>A0A811V1Q5_CERCA</name>